<accession>A0A243RI29</accession>
<evidence type="ECO:0000313" key="1">
    <source>
        <dbReference type="EMBL" id="OUC94482.1"/>
    </source>
</evidence>
<reference evidence="1 2" key="1">
    <citation type="submission" date="2017-05" db="EMBL/GenBank/DDBJ databases">
        <title>Biotechnological potential of actinobacteria isolated from South African environments.</title>
        <authorList>
            <person name="Le Roes-Hill M."/>
            <person name="Prins A."/>
            <person name="Durrell K.A."/>
        </authorList>
    </citation>
    <scope>NUCLEOTIDE SEQUENCE [LARGE SCALE GENOMIC DNA]</scope>
    <source>
        <strain evidence="1 2">HMC13</strain>
    </source>
</reference>
<proteinExistence type="predicted"/>
<protein>
    <submittedName>
        <fullName evidence="1">Uncharacterized protein</fullName>
    </submittedName>
</protein>
<dbReference type="AlphaFoldDB" id="A0A243RI29"/>
<organism evidence="1 2">
    <name type="scientific">Streptomyces swartbergensis</name>
    <dbReference type="NCBI Taxonomy" id="487165"/>
    <lineage>
        <taxon>Bacteria</taxon>
        <taxon>Bacillati</taxon>
        <taxon>Actinomycetota</taxon>
        <taxon>Actinomycetes</taxon>
        <taxon>Kitasatosporales</taxon>
        <taxon>Streptomycetaceae</taxon>
        <taxon>Streptomyces</taxon>
    </lineage>
</organism>
<dbReference type="EMBL" id="NGFN01000331">
    <property type="protein sequence ID" value="OUC94482.1"/>
    <property type="molecule type" value="Genomic_DNA"/>
</dbReference>
<comment type="caution">
    <text evidence="1">The sequence shown here is derived from an EMBL/GenBank/DDBJ whole genome shotgun (WGS) entry which is preliminary data.</text>
</comment>
<evidence type="ECO:0000313" key="2">
    <source>
        <dbReference type="Proteomes" id="UP000195105"/>
    </source>
</evidence>
<name>A0A243RI29_9ACTN</name>
<dbReference type="Proteomes" id="UP000195105">
    <property type="component" value="Unassembled WGS sequence"/>
</dbReference>
<gene>
    <name evidence="1" type="ORF">CA983_35030</name>
</gene>
<keyword evidence="2" id="KW-1185">Reference proteome</keyword>
<sequence length="213" mass="22957">MAAAYQLGHWPAFTTASPLLGVAQVGFGGQFAEVDLTAALPGCAPAGPCDASWRPCDGSGGRRPCRWPGGVQRRAGVGRHAGEAEHGPGLCRRPQPFAAAPAVPLSWSVPTCPCHLLPSEWSRRILMPVTAQHRCCGDVARGVLPEIAAGRMSSWETVKSSWHGRRRWTDPTSPGPSEIRPLLAKLRECNRASTWVPAFEENWARVLEDAQHS</sequence>